<dbReference type="Gene3D" id="3.30.70.330">
    <property type="match status" value="1"/>
</dbReference>
<evidence type="ECO:0000313" key="10">
    <source>
        <dbReference type="EMBL" id="MED6233610.1"/>
    </source>
</evidence>
<keyword evidence="11" id="KW-1185">Reference proteome</keyword>
<reference evidence="10 11" key="1">
    <citation type="submission" date="2021-07" db="EMBL/GenBank/DDBJ databases">
        <authorList>
            <person name="Palmer J.M."/>
        </authorList>
    </citation>
    <scope>NUCLEOTIDE SEQUENCE [LARGE SCALE GENOMIC DNA]</scope>
    <source>
        <strain evidence="10 11">AT_MEX2019</strain>
        <tissue evidence="10">Muscle</tissue>
    </source>
</reference>
<evidence type="ECO:0000256" key="2">
    <source>
        <dbReference type="ARBA" id="ARBA00022884"/>
    </source>
</evidence>
<keyword evidence="2 8" id="KW-0694">RNA-binding</keyword>
<evidence type="ECO:0000256" key="5">
    <source>
        <dbReference type="ARBA" id="ARBA00041605"/>
    </source>
</evidence>
<evidence type="ECO:0000256" key="8">
    <source>
        <dbReference type="PROSITE-ProRule" id="PRU00176"/>
    </source>
</evidence>
<gene>
    <name evidence="10" type="ORF">ATANTOWER_013998</name>
</gene>
<evidence type="ECO:0000256" key="6">
    <source>
        <dbReference type="ARBA" id="ARBA00042740"/>
    </source>
</evidence>
<dbReference type="PANTHER" id="PTHR15597:SF31">
    <property type="entry name" value="RNA BINDING PROTEIN FOX-1 HOMOLOG 2"/>
    <property type="match status" value="1"/>
</dbReference>
<evidence type="ECO:0000259" key="9">
    <source>
        <dbReference type="PROSITE" id="PS50102"/>
    </source>
</evidence>
<dbReference type="PANTHER" id="PTHR15597">
    <property type="entry name" value="ATAXIN 2-BINDING PROTEIN 1-RELATED"/>
    <property type="match status" value="1"/>
</dbReference>
<dbReference type="SUPFAM" id="SSF54928">
    <property type="entry name" value="RNA-binding domain, RBD"/>
    <property type="match status" value="1"/>
</dbReference>
<dbReference type="Pfam" id="PF00076">
    <property type="entry name" value="RRM_1"/>
    <property type="match status" value="1"/>
</dbReference>
<evidence type="ECO:0000256" key="4">
    <source>
        <dbReference type="ARBA" id="ARBA00040383"/>
    </source>
</evidence>
<evidence type="ECO:0000256" key="1">
    <source>
        <dbReference type="ARBA" id="ARBA00004123"/>
    </source>
</evidence>
<accession>A0ABU7A851</accession>
<name>A0ABU7A851_9TELE</name>
<protein>
    <recommendedName>
        <fullName evidence="4">RNA binding protein fox-1 homolog 2</fullName>
    </recommendedName>
    <alternativeName>
        <fullName evidence="6">Fox-1 homolog B</fullName>
    </alternativeName>
    <alternativeName>
        <fullName evidence="5">RNA-binding motif protein 9</fullName>
    </alternativeName>
    <alternativeName>
        <fullName evidence="7">RNA-binding protein 9</fullName>
    </alternativeName>
</protein>
<dbReference type="InterPro" id="IPR012677">
    <property type="entry name" value="Nucleotide-bd_a/b_plait_sf"/>
</dbReference>
<dbReference type="InterPro" id="IPR000504">
    <property type="entry name" value="RRM_dom"/>
</dbReference>
<dbReference type="InterPro" id="IPR047131">
    <property type="entry name" value="RBFOX1-like"/>
</dbReference>
<comment type="caution">
    <text evidence="10">The sequence shown here is derived from an EMBL/GenBank/DDBJ whole genome shotgun (WGS) entry which is preliminary data.</text>
</comment>
<sequence length="98" mass="10810">MGKTTDWTDVCETVSDILHKEGKPQKIKGFGFVTFETSADAEKAREKLHGTLVEGRKIESISKQSGCCWSQFTLHQSHPCSESASQEVSFLNASNVSM</sequence>
<proteinExistence type="predicted"/>
<dbReference type="Proteomes" id="UP001345963">
    <property type="component" value="Unassembled WGS sequence"/>
</dbReference>
<comment type="subcellular location">
    <subcellularLocation>
        <location evidence="1">Nucleus</location>
    </subcellularLocation>
</comment>
<evidence type="ECO:0000256" key="3">
    <source>
        <dbReference type="ARBA" id="ARBA00023242"/>
    </source>
</evidence>
<dbReference type="EMBL" id="JAHUTI010002929">
    <property type="protein sequence ID" value="MED6233610.1"/>
    <property type="molecule type" value="Genomic_DNA"/>
</dbReference>
<evidence type="ECO:0000313" key="11">
    <source>
        <dbReference type="Proteomes" id="UP001345963"/>
    </source>
</evidence>
<organism evidence="10 11">
    <name type="scientific">Ataeniobius toweri</name>
    <dbReference type="NCBI Taxonomy" id="208326"/>
    <lineage>
        <taxon>Eukaryota</taxon>
        <taxon>Metazoa</taxon>
        <taxon>Chordata</taxon>
        <taxon>Craniata</taxon>
        <taxon>Vertebrata</taxon>
        <taxon>Euteleostomi</taxon>
        <taxon>Actinopterygii</taxon>
        <taxon>Neopterygii</taxon>
        <taxon>Teleostei</taxon>
        <taxon>Neoteleostei</taxon>
        <taxon>Acanthomorphata</taxon>
        <taxon>Ovalentaria</taxon>
        <taxon>Atherinomorphae</taxon>
        <taxon>Cyprinodontiformes</taxon>
        <taxon>Goodeidae</taxon>
        <taxon>Ataeniobius</taxon>
    </lineage>
</organism>
<keyword evidence="3" id="KW-0539">Nucleus</keyword>
<dbReference type="InterPro" id="IPR035979">
    <property type="entry name" value="RBD_domain_sf"/>
</dbReference>
<feature type="domain" description="RRM" evidence="9">
    <location>
        <begin position="18"/>
        <end position="65"/>
    </location>
</feature>
<evidence type="ECO:0000256" key="7">
    <source>
        <dbReference type="ARBA" id="ARBA00042922"/>
    </source>
</evidence>
<dbReference type="PROSITE" id="PS50102">
    <property type="entry name" value="RRM"/>
    <property type="match status" value="1"/>
</dbReference>